<dbReference type="SUPFAM" id="SSF103473">
    <property type="entry name" value="MFS general substrate transporter"/>
    <property type="match status" value="1"/>
</dbReference>
<evidence type="ECO:0000256" key="1">
    <source>
        <dbReference type="ARBA" id="ARBA00004651"/>
    </source>
</evidence>
<gene>
    <name evidence="3" type="ORF">Q428_07545</name>
</gene>
<sequence>MAETTNSNDNAYWDQSILDRNLKFYVLNGILYTIVTCLYKPFSVKYIYRLNGTDSHVSLFNALPGLIAVFATIPGILLMNKAKNRKKVMSFFFLFSRIFILSFAFMPFIPKEYRPIVFVLLASFMNFPESVSTTALQSYCGDIFPEGEVPNAIASRNKFSTLANFVIMFILGVLLGIIGESEDAIMHTYQIFFVLSFIVGLIEIKTFNELEEVKHHDKEDIRILETLKEIVSNKKYTVFIICSLLFHFGWQMGWPLFNIYQIKYLGANETWLSIINITSGLVMFLSYNYWKNLIYKKGNSFVTAFATFGMALTPIIFALSPNLYTITVAGLITGFFTSGTVTVLLNLLLEVSPEKNRVVYIAIHVTLTNITLCISPLVGDQILKFSNIYIALYVTALFRFIGSMSFTIRNLLINRNSNEKCNLNL</sequence>
<dbReference type="RefSeq" id="WP_035379574.1">
    <property type="nucleotide sequence ID" value="NZ_AZQP01000019.1"/>
</dbReference>
<dbReference type="GO" id="GO:0022857">
    <property type="term" value="F:transmembrane transporter activity"/>
    <property type="evidence" value="ECO:0007669"/>
    <property type="project" value="InterPro"/>
</dbReference>
<comment type="caution">
    <text evidence="3">The sequence shown here is derived from an EMBL/GenBank/DDBJ whole genome shotgun (WGS) entry which is preliminary data.</text>
</comment>
<keyword evidence="2" id="KW-1133">Transmembrane helix</keyword>
<protein>
    <recommendedName>
        <fullName evidence="5">Major facilitator superfamily (MFS) profile domain-containing protein</fullName>
    </recommendedName>
</protein>
<feature type="transmembrane region" description="Helical" evidence="2">
    <location>
        <begin position="326"/>
        <end position="349"/>
    </location>
</feature>
<feature type="transmembrane region" description="Helical" evidence="2">
    <location>
        <begin position="24"/>
        <end position="42"/>
    </location>
</feature>
<dbReference type="PANTHER" id="PTHR23526">
    <property type="entry name" value="INTEGRAL MEMBRANE TRANSPORT PROTEIN-RELATED"/>
    <property type="match status" value="1"/>
</dbReference>
<reference evidence="3 4" key="1">
    <citation type="journal article" date="2014" name="Genome Announc.">
        <title>Draft Genome Sequence of Fervidicella metallireducens Strain AeBT, an Iron-Reducing Thermoanaerobe from the Great Artesian Basin.</title>
        <authorList>
            <person name="Patel B.K."/>
        </authorList>
    </citation>
    <scope>NUCLEOTIDE SEQUENCE [LARGE SCALE GENOMIC DNA]</scope>
    <source>
        <strain evidence="3 4">AeB</strain>
    </source>
</reference>
<feature type="transmembrane region" description="Helical" evidence="2">
    <location>
        <begin position="236"/>
        <end position="259"/>
    </location>
</feature>
<dbReference type="STRING" id="1403537.Q428_07545"/>
<dbReference type="OrthoDB" id="1704268at2"/>
<feature type="transmembrane region" description="Helical" evidence="2">
    <location>
        <begin position="390"/>
        <end position="412"/>
    </location>
</feature>
<dbReference type="Pfam" id="PF07690">
    <property type="entry name" value="MFS_1"/>
    <property type="match status" value="1"/>
</dbReference>
<accession>A0A017RUU4</accession>
<dbReference type="AlphaFoldDB" id="A0A017RUU4"/>
<feature type="transmembrane region" description="Helical" evidence="2">
    <location>
        <begin position="91"/>
        <end position="110"/>
    </location>
</feature>
<dbReference type="InterPro" id="IPR011701">
    <property type="entry name" value="MFS"/>
</dbReference>
<dbReference type="Proteomes" id="UP000019681">
    <property type="component" value="Unassembled WGS sequence"/>
</dbReference>
<dbReference type="PANTHER" id="PTHR23526:SF2">
    <property type="entry name" value="MAJOR FACILITATOR SUPERFAMILY (MFS) PROFILE DOMAIN-CONTAINING PROTEIN"/>
    <property type="match status" value="1"/>
</dbReference>
<feature type="transmembrane region" description="Helical" evidence="2">
    <location>
        <begin position="159"/>
        <end position="178"/>
    </location>
</feature>
<keyword evidence="2" id="KW-0812">Transmembrane</keyword>
<evidence type="ECO:0000256" key="2">
    <source>
        <dbReference type="SAM" id="Phobius"/>
    </source>
</evidence>
<evidence type="ECO:0008006" key="5">
    <source>
        <dbReference type="Google" id="ProtNLM"/>
    </source>
</evidence>
<evidence type="ECO:0000313" key="4">
    <source>
        <dbReference type="Proteomes" id="UP000019681"/>
    </source>
</evidence>
<keyword evidence="4" id="KW-1185">Reference proteome</keyword>
<feature type="transmembrane region" description="Helical" evidence="2">
    <location>
        <begin position="302"/>
        <end position="320"/>
    </location>
</feature>
<evidence type="ECO:0000313" key="3">
    <source>
        <dbReference type="EMBL" id="EYE88523.1"/>
    </source>
</evidence>
<organism evidence="3 4">
    <name type="scientific">Fervidicella metallireducens AeB</name>
    <dbReference type="NCBI Taxonomy" id="1403537"/>
    <lineage>
        <taxon>Bacteria</taxon>
        <taxon>Bacillati</taxon>
        <taxon>Bacillota</taxon>
        <taxon>Clostridia</taxon>
        <taxon>Eubacteriales</taxon>
        <taxon>Clostridiaceae</taxon>
        <taxon>Fervidicella</taxon>
    </lineage>
</organism>
<dbReference type="Gene3D" id="1.20.1250.20">
    <property type="entry name" value="MFS general substrate transporter like domains"/>
    <property type="match status" value="2"/>
</dbReference>
<dbReference type="InterPro" id="IPR052528">
    <property type="entry name" value="Sugar_transport-like"/>
</dbReference>
<comment type="subcellular location">
    <subcellularLocation>
        <location evidence="1">Cell membrane</location>
        <topology evidence="1">Multi-pass membrane protein</topology>
    </subcellularLocation>
</comment>
<feature type="transmembrane region" description="Helical" evidence="2">
    <location>
        <begin position="358"/>
        <end position="378"/>
    </location>
</feature>
<name>A0A017RUU4_9CLOT</name>
<dbReference type="GO" id="GO:0005886">
    <property type="term" value="C:plasma membrane"/>
    <property type="evidence" value="ECO:0007669"/>
    <property type="project" value="UniProtKB-SubCell"/>
</dbReference>
<proteinExistence type="predicted"/>
<feature type="transmembrane region" description="Helical" evidence="2">
    <location>
        <begin position="62"/>
        <end position="79"/>
    </location>
</feature>
<dbReference type="InterPro" id="IPR036259">
    <property type="entry name" value="MFS_trans_sf"/>
</dbReference>
<keyword evidence="2" id="KW-0472">Membrane</keyword>
<feature type="transmembrane region" description="Helical" evidence="2">
    <location>
        <begin position="271"/>
        <end position="290"/>
    </location>
</feature>
<dbReference type="EMBL" id="AZQP01000019">
    <property type="protein sequence ID" value="EYE88523.1"/>
    <property type="molecule type" value="Genomic_DNA"/>
</dbReference>